<dbReference type="PROSITE" id="PS51257">
    <property type="entry name" value="PROKAR_LIPOPROTEIN"/>
    <property type="match status" value="1"/>
</dbReference>
<dbReference type="PANTHER" id="PTHR30163:SF8">
    <property type="entry name" value="LYTIC MUREIN TRANSGLYCOSYLASE"/>
    <property type="match status" value="1"/>
</dbReference>
<proteinExistence type="predicted"/>
<feature type="signal peptide" evidence="1">
    <location>
        <begin position="1"/>
        <end position="22"/>
    </location>
</feature>
<dbReference type="RefSeq" id="WP_108781185.1">
    <property type="nucleotide sequence ID" value="NZ_OMKW01000001.1"/>
</dbReference>
<dbReference type="Pfam" id="PF01471">
    <property type="entry name" value="PG_binding_1"/>
    <property type="match status" value="1"/>
</dbReference>
<feature type="domain" description="Peptidoglycan binding-like" evidence="2">
    <location>
        <begin position="367"/>
        <end position="418"/>
    </location>
</feature>
<dbReference type="Gene3D" id="1.10.101.10">
    <property type="entry name" value="PGBD-like superfamily/PGBD"/>
    <property type="match status" value="1"/>
</dbReference>
<reference evidence="4 5" key="1">
    <citation type="submission" date="2018-03" db="EMBL/GenBank/DDBJ databases">
        <authorList>
            <person name="Keele B.F."/>
        </authorList>
    </citation>
    <scope>NUCLEOTIDE SEQUENCE [LARGE SCALE GENOMIC DNA]</scope>
    <source>
        <strain evidence="4 5">CeCT 8812</strain>
    </source>
</reference>
<evidence type="ECO:0000313" key="4">
    <source>
        <dbReference type="EMBL" id="SPF28491.1"/>
    </source>
</evidence>
<protein>
    <submittedName>
        <fullName evidence="4">Membrane-bound lytic murein transglycosylase B</fullName>
        <ecNumber evidence="4">4.2.2.-</ecNumber>
    </submittedName>
</protein>
<dbReference type="AlphaFoldDB" id="A0A2R8A8D5"/>
<dbReference type="InterPro" id="IPR036365">
    <property type="entry name" value="PGBD-like_sf"/>
</dbReference>
<keyword evidence="1" id="KW-0732">Signal</keyword>
<dbReference type="EC" id="4.2.2.-" evidence="4"/>
<dbReference type="Gene3D" id="1.10.8.350">
    <property type="entry name" value="Bacterial muramidase"/>
    <property type="match status" value="1"/>
</dbReference>
<evidence type="ECO:0000256" key="1">
    <source>
        <dbReference type="SAM" id="SignalP"/>
    </source>
</evidence>
<dbReference type="Gene3D" id="1.10.530.10">
    <property type="match status" value="1"/>
</dbReference>
<keyword evidence="5" id="KW-1185">Reference proteome</keyword>
<dbReference type="CDD" id="cd13399">
    <property type="entry name" value="Slt35-like"/>
    <property type="match status" value="1"/>
</dbReference>
<gene>
    <name evidence="4" type="primary">mltB</name>
    <name evidence="4" type="ORF">POI8812_00792</name>
</gene>
<dbReference type="InterPro" id="IPR043426">
    <property type="entry name" value="MltB-like"/>
</dbReference>
<dbReference type="OrthoDB" id="9808544at2"/>
<dbReference type="NCBIfam" id="TIGR02283">
    <property type="entry name" value="MltB_2"/>
    <property type="match status" value="1"/>
</dbReference>
<dbReference type="Proteomes" id="UP000244932">
    <property type="component" value="Unassembled WGS sequence"/>
</dbReference>
<dbReference type="InterPro" id="IPR023346">
    <property type="entry name" value="Lysozyme-like_dom_sf"/>
</dbReference>
<evidence type="ECO:0000259" key="2">
    <source>
        <dbReference type="Pfam" id="PF01471"/>
    </source>
</evidence>
<dbReference type="InterPro" id="IPR031304">
    <property type="entry name" value="SLT_2"/>
</dbReference>
<dbReference type="PANTHER" id="PTHR30163">
    <property type="entry name" value="MEMBRANE-BOUND LYTIC MUREIN TRANSGLYCOSYLASE B"/>
    <property type="match status" value="1"/>
</dbReference>
<evidence type="ECO:0000259" key="3">
    <source>
        <dbReference type="Pfam" id="PF13406"/>
    </source>
</evidence>
<dbReference type="InterPro" id="IPR036366">
    <property type="entry name" value="PGBDSf"/>
</dbReference>
<organism evidence="4 5">
    <name type="scientific">Pontivivens insulae</name>
    <dbReference type="NCBI Taxonomy" id="1639689"/>
    <lineage>
        <taxon>Bacteria</taxon>
        <taxon>Pseudomonadati</taxon>
        <taxon>Pseudomonadota</taxon>
        <taxon>Alphaproteobacteria</taxon>
        <taxon>Rhodobacterales</taxon>
        <taxon>Paracoccaceae</taxon>
        <taxon>Pontivivens</taxon>
    </lineage>
</organism>
<dbReference type="InterPro" id="IPR011970">
    <property type="entry name" value="MltB_2"/>
</dbReference>
<dbReference type="SUPFAM" id="SSF53955">
    <property type="entry name" value="Lysozyme-like"/>
    <property type="match status" value="1"/>
</dbReference>
<feature type="domain" description="Transglycosylase SLT" evidence="3">
    <location>
        <begin position="54"/>
        <end position="346"/>
    </location>
</feature>
<dbReference type="SUPFAM" id="SSF47090">
    <property type="entry name" value="PGBD-like"/>
    <property type="match status" value="1"/>
</dbReference>
<dbReference type="GO" id="GO:0008933">
    <property type="term" value="F:peptidoglycan lytic transglycosylase activity"/>
    <property type="evidence" value="ECO:0007669"/>
    <property type="project" value="TreeGrafter"/>
</dbReference>
<dbReference type="GO" id="GO:0009253">
    <property type="term" value="P:peptidoglycan catabolic process"/>
    <property type="evidence" value="ECO:0007669"/>
    <property type="project" value="TreeGrafter"/>
</dbReference>
<dbReference type="InterPro" id="IPR002477">
    <property type="entry name" value="Peptidoglycan-bd-like"/>
</dbReference>
<dbReference type="FunFam" id="1.10.8.350:FF:000001">
    <property type="entry name" value="Lytic murein transglycosylase B"/>
    <property type="match status" value="1"/>
</dbReference>
<dbReference type="Pfam" id="PF13406">
    <property type="entry name" value="SLT_2"/>
    <property type="match status" value="1"/>
</dbReference>
<accession>A0A2R8A8D5</accession>
<evidence type="ECO:0000313" key="5">
    <source>
        <dbReference type="Proteomes" id="UP000244932"/>
    </source>
</evidence>
<feature type="chain" id="PRO_5015308369" evidence="1">
    <location>
        <begin position="23"/>
        <end position="426"/>
    </location>
</feature>
<keyword evidence="4" id="KW-0456">Lyase</keyword>
<name>A0A2R8A8D5_9RHOB</name>
<dbReference type="EMBL" id="OMKW01000001">
    <property type="protein sequence ID" value="SPF28491.1"/>
    <property type="molecule type" value="Genomic_DNA"/>
</dbReference>
<sequence length="426" mass="46239">MRLTLVPTSLLASALLAGCSMAQGDADPVSVAPATSAQPVAREDMAVREARELSFSEWRSSFRARALAAGIDPALHDALMADVRPSSRVRELDGSQPEFVRPIWQYLERAVSDDRVRIGRSRADQYAGTLTAIEQRYGTDKEVVLAIWGLETGYGAVRGNTSVVQALATLAHEGRRRDFAERELIDAMRIVQEGDASPADLRGSWAGAMGHTQFMPSSFHAYAQDFDGDGRRNIWSSDPTDALASTAHYLRGEGWTPGQPWGFEVSLPANFNWILVDRFVQRPTTFWQQAGVTPILGGALPDHGPASLVAPMGAGGPVFLTYPNFEVIKSYNNSTAYALAIGLIGDQVYGGQGVIADWPQNILPLTRADRRELQERLTALGFDTEGADGFVGPNTERAIRQFQQANGLIPDGTATDRLLVRVRAAG</sequence>